<name>A0A1H8SP40_9GAMM</name>
<protein>
    <submittedName>
        <fullName evidence="9">Fuc2NAc and GlcNAc transferase</fullName>
    </submittedName>
</protein>
<feature type="transmembrane region" description="Helical" evidence="8">
    <location>
        <begin position="313"/>
        <end position="333"/>
    </location>
</feature>
<evidence type="ECO:0000256" key="1">
    <source>
        <dbReference type="ARBA" id="ARBA00004651"/>
    </source>
</evidence>
<keyword evidence="5 8" id="KW-1133">Transmembrane helix</keyword>
<reference evidence="9 10" key="1">
    <citation type="submission" date="2016-10" db="EMBL/GenBank/DDBJ databases">
        <authorList>
            <person name="de Groot N.N."/>
        </authorList>
    </citation>
    <scope>NUCLEOTIDE SEQUENCE [LARGE SCALE GENOMIC DNA]</scope>
    <source>
        <strain evidence="9 10">CGMCC 1.6291</strain>
    </source>
</reference>
<dbReference type="PANTHER" id="PTHR22926">
    <property type="entry name" value="PHOSPHO-N-ACETYLMURAMOYL-PENTAPEPTIDE-TRANSFERASE"/>
    <property type="match status" value="1"/>
</dbReference>
<dbReference type="GO" id="GO:0016780">
    <property type="term" value="F:phosphotransferase activity, for other substituted phosphate groups"/>
    <property type="evidence" value="ECO:0007669"/>
    <property type="project" value="InterPro"/>
</dbReference>
<evidence type="ECO:0000313" key="9">
    <source>
        <dbReference type="EMBL" id="SEO80337.1"/>
    </source>
</evidence>
<evidence type="ECO:0000256" key="2">
    <source>
        <dbReference type="ARBA" id="ARBA00022475"/>
    </source>
</evidence>
<feature type="transmembrane region" description="Helical" evidence="8">
    <location>
        <begin position="239"/>
        <end position="258"/>
    </location>
</feature>
<keyword evidence="3 9" id="KW-0808">Transferase</keyword>
<evidence type="ECO:0000256" key="3">
    <source>
        <dbReference type="ARBA" id="ARBA00022679"/>
    </source>
</evidence>
<dbReference type="EMBL" id="FOEG01000003">
    <property type="protein sequence ID" value="SEO80337.1"/>
    <property type="molecule type" value="Genomic_DNA"/>
</dbReference>
<feature type="transmembrane region" description="Helical" evidence="8">
    <location>
        <begin position="74"/>
        <end position="93"/>
    </location>
</feature>
<evidence type="ECO:0000256" key="5">
    <source>
        <dbReference type="ARBA" id="ARBA00022989"/>
    </source>
</evidence>
<feature type="transmembrane region" description="Helical" evidence="8">
    <location>
        <begin position="105"/>
        <end position="126"/>
    </location>
</feature>
<gene>
    <name evidence="9" type="ORF">SAMN04488052_103101</name>
</gene>
<feature type="transmembrane region" description="Helical" evidence="8">
    <location>
        <begin position="215"/>
        <end position="233"/>
    </location>
</feature>
<dbReference type="AlphaFoldDB" id="A0A1H8SP40"/>
<dbReference type="Pfam" id="PF00953">
    <property type="entry name" value="Glycos_transf_4"/>
    <property type="match status" value="1"/>
</dbReference>
<sequence length="339" mass="35952">MSLLMVVAILIAALLAAFLLTGWMRAYALNAGLMDIPNARSSHDAPTPRGGGVSVVVVALVGLVWLAWWGALPWAGLVALGGGGAAVAAIGWLDDRADVPARWRLLVHLLAGAWVVMWAGGAPALPLLGVEWAWSWFGGLVLVLFIGWLLNLYNFMDGIDGIAGVEAVTVLAVAGGLLWWAGAAGWALVAGLLAAASLGFLVWNWPPAKIFMGDAGSGFIGFMLAALAVLTWADAGLTIWAWLILLGAFIVDATLTLVRRMLRGERFYEAHRSHAYQHASRYYGSHRPVTVAVGLINLFWLAPLAVVAALWPAWGVVALAAAWLPLVALCLRFKAGLPE</sequence>
<dbReference type="GO" id="GO:0046872">
    <property type="term" value="F:metal ion binding"/>
    <property type="evidence" value="ECO:0007669"/>
    <property type="project" value="UniProtKB-KW"/>
</dbReference>
<feature type="transmembrane region" description="Helical" evidence="8">
    <location>
        <begin position="162"/>
        <end position="180"/>
    </location>
</feature>
<evidence type="ECO:0000256" key="4">
    <source>
        <dbReference type="ARBA" id="ARBA00022692"/>
    </source>
</evidence>
<evidence type="ECO:0000256" key="8">
    <source>
        <dbReference type="SAM" id="Phobius"/>
    </source>
</evidence>
<dbReference type="GO" id="GO:0005886">
    <property type="term" value="C:plasma membrane"/>
    <property type="evidence" value="ECO:0007669"/>
    <property type="project" value="UniProtKB-SubCell"/>
</dbReference>
<comment type="subcellular location">
    <subcellularLocation>
        <location evidence="1">Cell membrane</location>
        <topology evidence="1">Multi-pass membrane protein</topology>
    </subcellularLocation>
</comment>
<dbReference type="GO" id="GO:0071555">
    <property type="term" value="P:cell wall organization"/>
    <property type="evidence" value="ECO:0007669"/>
    <property type="project" value="TreeGrafter"/>
</dbReference>
<feature type="transmembrane region" description="Helical" evidence="8">
    <location>
        <begin position="132"/>
        <end position="150"/>
    </location>
</feature>
<proteinExistence type="predicted"/>
<evidence type="ECO:0000256" key="6">
    <source>
        <dbReference type="ARBA" id="ARBA00023136"/>
    </source>
</evidence>
<feature type="transmembrane region" description="Helical" evidence="8">
    <location>
        <begin position="186"/>
        <end position="203"/>
    </location>
</feature>
<feature type="transmembrane region" description="Helical" evidence="8">
    <location>
        <begin position="6"/>
        <end position="29"/>
    </location>
</feature>
<evidence type="ECO:0000256" key="7">
    <source>
        <dbReference type="PIRSR" id="PIRSR600715-1"/>
    </source>
</evidence>
<keyword evidence="4 8" id="KW-0812">Transmembrane</keyword>
<dbReference type="InterPro" id="IPR000715">
    <property type="entry name" value="Glycosyl_transferase_4"/>
</dbReference>
<dbReference type="RefSeq" id="WP_091642216.1">
    <property type="nucleotide sequence ID" value="NZ_FOEG01000003.1"/>
</dbReference>
<dbReference type="OrthoDB" id="9783652at2"/>
<dbReference type="CDD" id="cd06854">
    <property type="entry name" value="GT_WbpL_WbcO_like"/>
    <property type="match status" value="1"/>
</dbReference>
<keyword evidence="7" id="KW-0460">Magnesium</keyword>
<evidence type="ECO:0000313" key="10">
    <source>
        <dbReference type="Proteomes" id="UP000199657"/>
    </source>
</evidence>
<keyword evidence="2" id="KW-1003">Cell membrane</keyword>
<keyword evidence="6 8" id="KW-0472">Membrane</keyword>
<dbReference type="GO" id="GO:0044038">
    <property type="term" value="P:cell wall macromolecule biosynthetic process"/>
    <property type="evidence" value="ECO:0007669"/>
    <property type="project" value="TreeGrafter"/>
</dbReference>
<keyword evidence="7" id="KW-0479">Metal-binding</keyword>
<dbReference type="GO" id="GO:0009103">
    <property type="term" value="P:lipopolysaccharide biosynthetic process"/>
    <property type="evidence" value="ECO:0007669"/>
    <property type="project" value="TreeGrafter"/>
</dbReference>
<dbReference type="PANTHER" id="PTHR22926:SF3">
    <property type="entry name" value="UNDECAPRENYL-PHOSPHATE ALPHA-N-ACETYLGLUCOSAMINYL 1-PHOSPHATE TRANSFERASE"/>
    <property type="match status" value="1"/>
</dbReference>
<organism evidence="9 10">
    <name type="scientific">Aquisalimonas asiatica</name>
    <dbReference type="NCBI Taxonomy" id="406100"/>
    <lineage>
        <taxon>Bacteria</taxon>
        <taxon>Pseudomonadati</taxon>
        <taxon>Pseudomonadota</taxon>
        <taxon>Gammaproteobacteria</taxon>
        <taxon>Chromatiales</taxon>
        <taxon>Ectothiorhodospiraceae</taxon>
        <taxon>Aquisalimonas</taxon>
    </lineage>
</organism>
<feature type="binding site" evidence="7">
    <location>
        <position position="154"/>
    </location>
    <ligand>
        <name>Mg(2+)</name>
        <dbReference type="ChEBI" id="CHEBI:18420"/>
    </ligand>
</feature>
<keyword evidence="10" id="KW-1185">Reference proteome</keyword>
<accession>A0A1H8SP40</accession>
<feature type="transmembrane region" description="Helical" evidence="8">
    <location>
        <begin position="50"/>
        <end position="68"/>
    </location>
</feature>
<dbReference type="Proteomes" id="UP000199657">
    <property type="component" value="Unassembled WGS sequence"/>
</dbReference>
<feature type="binding site" evidence="7">
    <location>
        <position position="214"/>
    </location>
    <ligand>
        <name>Mg(2+)</name>
        <dbReference type="ChEBI" id="CHEBI:18420"/>
    </ligand>
</feature>
<dbReference type="STRING" id="406100.SAMN04488052_103101"/>
<comment type="cofactor">
    <cofactor evidence="7">
        <name>Mg(2+)</name>
        <dbReference type="ChEBI" id="CHEBI:18420"/>
    </cofactor>
</comment>
<feature type="transmembrane region" description="Helical" evidence="8">
    <location>
        <begin position="289"/>
        <end position="307"/>
    </location>
</feature>